<dbReference type="Gene3D" id="3.10.450.330">
    <property type="match status" value="1"/>
</dbReference>
<dbReference type="InterPro" id="IPR056735">
    <property type="entry name" value="SUS_N"/>
</dbReference>
<evidence type="ECO:0000259" key="11">
    <source>
        <dbReference type="Pfam" id="PF24862"/>
    </source>
</evidence>
<keyword evidence="5 12" id="KW-0808">Transferase</keyword>
<organism evidence="12 13">
    <name type="scientific">Thermosynechococcus sichuanensis E542</name>
    <dbReference type="NCBI Taxonomy" id="2016101"/>
    <lineage>
        <taxon>Bacteria</taxon>
        <taxon>Bacillati</taxon>
        <taxon>Cyanobacteriota</taxon>
        <taxon>Cyanophyceae</taxon>
        <taxon>Acaryochloridales</taxon>
        <taxon>Thermosynechococcaceae</taxon>
        <taxon>Thermosynechococcus</taxon>
        <taxon>Thermosynechococcus sichuanensis</taxon>
    </lineage>
</organism>
<dbReference type="GO" id="GO:0016157">
    <property type="term" value="F:sucrose synthase activity"/>
    <property type="evidence" value="ECO:0007669"/>
    <property type="project" value="UniProtKB-UniRule"/>
</dbReference>
<proteinExistence type="inferred from homology"/>
<evidence type="ECO:0000256" key="1">
    <source>
        <dbReference type="ARBA" id="ARBA00006530"/>
    </source>
</evidence>
<dbReference type="InterPro" id="IPR056736">
    <property type="entry name" value="SUS_EPBD"/>
</dbReference>
<comment type="catalytic activity">
    <reaction evidence="6">
        <text>an NDP-alpha-D-glucose + D-fructose = a ribonucleoside 5'-diphosphate + sucrose + H(+)</text>
        <dbReference type="Rhea" id="RHEA:16241"/>
        <dbReference type="ChEBI" id="CHEBI:15378"/>
        <dbReference type="ChEBI" id="CHEBI:17992"/>
        <dbReference type="ChEBI" id="CHEBI:37721"/>
        <dbReference type="ChEBI" id="CHEBI:57930"/>
        <dbReference type="ChEBI" id="CHEBI:76533"/>
        <dbReference type="EC" id="2.4.1.13"/>
    </reaction>
</comment>
<dbReference type="Pfam" id="PF24862">
    <property type="entry name" value="SUS_EPBD"/>
    <property type="match status" value="1"/>
</dbReference>
<comment type="similarity">
    <text evidence="1">Belongs to the glycosyltransferase 1 family.</text>
</comment>
<gene>
    <name evidence="12" type="ORF">D3A95_00515</name>
</gene>
<dbReference type="Pfam" id="PF24861">
    <property type="entry name" value="SUS_N"/>
    <property type="match status" value="1"/>
</dbReference>
<dbReference type="AlphaFoldDB" id="A0A7D6IN39"/>
<dbReference type="EC" id="2.4.1.13" evidence="2 7"/>
<evidence type="ECO:0000256" key="6">
    <source>
        <dbReference type="ARBA" id="ARBA00049030"/>
    </source>
</evidence>
<dbReference type="RefSeq" id="WP_181495460.1">
    <property type="nucleotide sequence ID" value="NZ_CP032152.1"/>
</dbReference>
<accession>A0A7D6IN39</accession>
<dbReference type="PANTHER" id="PTHR45839">
    <property type="match status" value="1"/>
</dbReference>
<dbReference type="InterPro" id="IPR012820">
    <property type="entry name" value="Sucrose_synthase_pln/cyn"/>
</dbReference>
<evidence type="ECO:0000259" key="8">
    <source>
        <dbReference type="Pfam" id="PF00534"/>
    </source>
</evidence>
<dbReference type="PANTHER" id="PTHR45839:SF7">
    <property type="entry name" value="SUCROSE SYNTHASE 1"/>
    <property type="match status" value="1"/>
</dbReference>
<sequence>MTSVLLQSVVESDERIDLRQFSRILQLGEKRYLLRNEILGAFADYCREQDRPVPTPLESRLSKLVFYTQEIIVDNESLCWIIRPRIAQQEVCRLLIEDLTIVPMTIPELLDLRDRLVNRYHPNEGDVFEIDVQPFYDYSPIIRDAKNIGKGVEFLNRYLSSKLFQDPRQWQQNLFNFLQIHRYNGYQLLINERIRSPQHLSEQVKQALVALSDRAPDEAYSEFRFELQNLGFEPGWGNTVARVRDTLEILDQLLDSPDHQVLEAFVSRIPMLFRIALISPHGWFGQEGVLGRPDTGGQVVYILDQVKSLEKQMREDLELAGLGVLEARPKIIVLTRLIPNAEGTLCNQRLEKIYGTNDAWILRVPFREFNPKVTQNWISRFEIWPYLETFAIDAERELRAEFGHVPDLIIGNYSDGNLVAFLLARRLKVTQCNIAHALEKSKYLFSNLYWQDLEDKYHFSLQFTADLIAMNAANFIISSTYQEIVGTPDSIGQYESYQSFTMPDLYHVVNGIELFSPKFNVVPPGVNEQVYFPYYHYTERLEGDRQRLEELLFTLEDPQQIYGHLEDPEKRPLFSMARLDRIKNLTGLAEAFGRSKELQERCNLILVAGKLRTEDSSDREEIAEIEKLYQIIHAYNLHGKIRWLGIRLPKADSGEIYRIIADRQGIFVQPALFEAFGLTILEAMISGLPTFGTRFGGPLEIIQDGVNGFYINPTHLEEMAETIVRFLEACDRDPDQWQRISKAGIERVYSTYTWKIHCTRLLSLAKIYGFWNFSSQENREDMMRYMEALFYLLYKPRAQALLAEHMQR</sequence>
<feature type="domain" description="Sucrose synthase EPBD" evidence="11">
    <location>
        <begin position="150"/>
        <end position="238"/>
    </location>
</feature>
<name>A0A7D6IN39_9CYAN</name>
<protein>
    <recommendedName>
        <fullName evidence="3 7">Sucrose synthase</fullName>
        <ecNumber evidence="2 7">2.4.1.13</ecNumber>
    </recommendedName>
</protein>
<evidence type="ECO:0000256" key="3">
    <source>
        <dbReference type="ARBA" id="ARBA00020955"/>
    </source>
</evidence>
<dbReference type="Gene3D" id="3.40.50.2000">
    <property type="entry name" value="Glycogen Phosphorylase B"/>
    <property type="match status" value="2"/>
</dbReference>
<evidence type="ECO:0000256" key="2">
    <source>
        <dbReference type="ARBA" id="ARBA00012540"/>
    </source>
</evidence>
<feature type="domain" description="Glycosyl transferase family 1" evidence="8">
    <location>
        <begin position="565"/>
        <end position="730"/>
    </location>
</feature>
<evidence type="ECO:0000256" key="7">
    <source>
        <dbReference type="NCBIfam" id="TIGR02470"/>
    </source>
</evidence>
<feature type="domain" description="Sucrose synthase first GT-B" evidence="9">
    <location>
        <begin position="261"/>
        <end position="553"/>
    </location>
</feature>
<evidence type="ECO:0000313" key="12">
    <source>
        <dbReference type="EMBL" id="QLL29629.1"/>
    </source>
</evidence>
<dbReference type="SUPFAM" id="SSF53756">
    <property type="entry name" value="UDP-Glycosyltransferase/glycogen phosphorylase"/>
    <property type="match status" value="1"/>
</dbReference>
<keyword evidence="4 12" id="KW-0328">Glycosyltransferase</keyword>
<keyword evidence="13" id="KW-1185">Reference proteome</keyword>
<dbReference type="Pfam" id="PF00862">
    <property type="entry name" value="GT-B_Sucrose_synth"/>
    <property type="match status" value="1"/>
</dbReference>
<dbReference type="NCBIfam" id="TIGR02470">
    <property type="entry name" value="sucr_synth"/>
    <property type="match status" value="1"/>
</dbReference>
<dbReference type="Pfam" id="PF00534">
    <property type="entry name" value="Glycos_transf_1"/>
    <property type="match status" value="1"/>
</dbReference>
<feature type="domain" description="Sucrose synthase N-terminal" evidence="10">
    <location>
        <begin position="17"/>
        <end position="113"/>
    </location>
</feature>
<dbReference type="Gene3D" id="1.20.120.1230">
    <property type="match status" value="1"/>
</dbReference>
<evidence type="ECO:0000259" key="10">
    <source>
        <dbReference type="Pfam" id="PF24861"/>
    </source>
</evidence>
<evidence type="ECO:0000259" key="9">
    <source>
        <dbReference type="Pfam" id="PF00862"/>
    </source>
</evidence>
<dbReference type="Proteomes" id="UP000261812">
    <property type="component" value="Chromosome"/>
</dbReference>
<dbReference type="InterPro" id="IPR001296">
    <property type="entry name" value="Glyco_trans_1"/>
</dbReference>
<evidence type="ECO:0000256" key="5">
    <source>
        <dbReference type="ARBA" id="ARBA00022679"/>
    </source>
</evidence>
<evidence type="ECO:0000313" key="13">
    <source>
        <dbReference type="Proteomes" id="UP000261812"/>
    </source>
</evidence>
<dbReference type="GO" id="GO:0005985">
    <property type="term" value="P:sucrose metabolic process"/>
    <property type="evidence" value="ECO:0007669"/>
    <property type="project" value="UniProtKB-UniRule"/>
</dbReference>
<dbReference type="EMBL" id="CP032152">
    <property type="protein sequence ID" value="QLL29629.1"/>
    <property type="molecule type" value="Genomic_DNA"/>
</dbReference>
<dbReference type="InterPro" id="IPR000368">
    <property type="entry name" value="Sucrose_synth_GT-B1"/>
</dbReference>
<reference evidence="13" key="1">
    <citation type="submission" date="2018-09" db="EMBL/GenBank/DDBJ databases">
        <title>Complete genome sequence of thermophilic cyanobacteria strain Thermosynechococcus elongatus PKUAC-SCTE542.</title>
        <authorList>
            <person name="Liang Y."/>
            <person name="Tang J."/>
            <person name="Daroch M."/>
        </authorList>
    </citation>
    <scope>NUCLEOTIDE SEQUENCE [LARGE SCALE GENOMIC DNA]</scope>
    <source>
        <strain evidence="13">E542</strain>
    </source>
</reference>
<dbReference type="KEGG" id="tsq:D3A95_00515"/>
<evidence type="ECO:0000256" key="4">
    <source>
        <dbReference type="ARBA" id="ARBA00022676"/>
    </source>
</evidence>